<comment type="caution">
    <text evidence="2">The sequence shown here is derived from an EMBL/GenBank/DDBJ whole genome shotgun (WGS) entry which is preliminary data.</text>
</comment>
<evidence type="ECO:0000313" key="4">
    <source>
        <dbReference type="Proteomes" id="UP001642464"/>
    </source>
</evidence>
<gene>
    <name evidence="2" type="ORF">SCF082_LOCUS32580</name>
    <name evidence="3" type="ORF">SCF082_LOCUS32653</name>
</gene>
<dbReference type="Proteomes" id="UP001642464">
    <property type="component" value="Unassembled WGS sequence"/>
</dbReference>
<evidence type="ECO:0000313" key="2">
    <source>
        <dbReference type="EMBL" id="CAK9062607.1"/>
    </source>
</evidence>
<name>A0ABP0NFN5_9DINO</name>
<evidence type="ECO:0000313" key="3">
    <source>
        <dbReference type="EMBL" id="CAK9062835.1"/>
    </source>
</evidence>
<feature type="region of interest" description="Disordered" evidence="1">
    <location>
        <begin position="142"/>
        <end position="163"/>
    </location>
</feature>
<dbReference type="EMBL" id="CAXAMM010028335">
    <property type="protein sequence ID" value="CAK9062607.1"/>
    <property type="molecule type" value="Genomic_DNA"/>
</dbReference>
<feature type="compositionally biased region" description="Low complexity" evidence="1">
    <location>
        <begin position="142"/>
        <end position="161"/>
    </location>
</feature>
<keyword evidence="4" id="KW-1185">Reference proteome</keyword>
<dbReference type="EMBL" id="CAXAMM010028446">
    <property type="protein sequence ID" value="CAK9062835.1"/>
    <property type="molecule type" value="Genomic_DNA"/>
</dbReference>
<proteinExistence type="predicted"/>
<reference evidence="2 4" key="1">
    <citation type="submission" date="2024-02" db="EMBL/GenBank/DDBJ databases">
        <authorList>
            <person name="Chen Y."/>
            <person name="Shah S."/>
            <person name="Dougan E. K."/>
            <person name="Thang M."/>
            <person name="Chan C."/>
        </authorList>
    </citation>
    <scope>NUCLEOTIDE SEQUENCE [LARGE SCALE GENOMIC DNA]</scope>
</reference>
<protein>
    <submittedName>
        <fullName evidence="2">Uncharacterized protein</fullName>
    </submittedName>
</protein>
<organism evidence="2 4">
    <name type="scientific">Durusdinium trenchii</name>
    <dbReference type="NCBI Taxonomy" id="1381693"/>
    <lineage>
        <taxon>Eukaryota</taxon>
        <taxon>Sar</taxon>
        <taxon>Alveolata</taxon>
        <taxon>Dinophyceae</taxon>
        <taxon>Suessiales</taxon>
        <taxon>Symbiodiniaceae</taxon>
        <taxon>Durusdinium</taxon>
    </lineage>
</organism>
<sequence>MGGLKCSPEALKMWNDPTQRKELQKLFLEHGTFEAMEVALKKRNIRENSESSTGGWYTKNKLEVSECYTKNMIAKAWAWAKAQGQWRVNPVHGEEEIKIVAAETFNMSNRQIEEMEQSGTVSVEDPDGSLFISDLPSFGAVPGTASGSGGSPEASGNGSASTQLGNMSNVMSFKLSFPTITSSTSPLQILPNFVEVLGRKIDKIMVEKDPRSMD</sequence>
<evidence type="ECO:0000256" key="1">
    <source>
        <dbReference type="SAM" id="MobiDB-lite"/>
    </source>
</evidence>
<accession>A0ABP0NFN5</accession>